<organism evidence="1 2">
    <name type="scientific">Botrytis hyacinthi</name>
    <dbReference type="NCBI Taxonomy" id="278943"/>
    <lineage>
        <taxon>Eukaryota</taxon>
        <taxon>Fungi</taxon>
        <taxon>Dikarya</taxon>
        <taxon>Ascomycota</taxon>
        <taxon>Pezizomycotina</taxon>
        <taxon>Leotiomycetes</taxon>
        <taxon>Helotiales</taxon>
        <taxon>Sclerotiniaceae</taxon>
        <taxon>Botrytis</taxon>
    </lineage>
</organism>
<gene>
    <name evidence="1" type="ORF">BHYA_0225g00280</name>
</gene>
<keyword evidence="2" id="KW-1185">Reference proteome</keyword>
<protein>
    <submittedName>
        <fullName evidence="1">Uncharacterized protein</fullName>
    </submittedName>
</protein>
<accession>A0A4Z1GAK7</accession>
<sequence length="77" mass="9026">MNIINSDTKNLPEPPTLCIYHAWKWVRLKNSWVLNGFAACQATEPRIYPVLHVSLKEEMQIKSFLEVLSYHLMLIKL</sequence>
<dbReference type="AlphaFoldDB" id="A0A4Z1GAK7"/>
<dbReference type="EMBL" id="PQXK01000225">
    <property type="protein sequence ID" value="TGO33845.1"/>
    <property type="molecule type" value="Genomic_DNA"/>
</dbReference>
<proteinExistence type="predicted"/>
<name>A0A4Z1GAK7_9HELO</name>
<reference evidence="1 2" key="1">
    <citation type="submission" date="2017-12" db="EMBL/GenBank/DDBJ databases">
        <title>Comparative genomics of Botrytis spp.</title>
        <authorList>
            <person name="Valero-Jimenez C.A."/>
            <person name="Tapia P."/>
            <person name="Veloso J."/>
            <person name="Silva-Moreno E."/>
            <person name="Staats M."/>
            <person name="Valdes J.H."/>
            <person name="Van Kan J.A.L."/>
        </authorList>
    </citation>
    <scope>NUCLEOTIDE SEQUENCE [LARGE SCALE GENOMIC DNA]</scope>
    <source>
        <strain evidence="1 2">Bh0001</strain>
    </source>
</reference>
<comment type="caution">
    <text evidence="1">The sequence shown here is derived from an EMBL/GenBank/DDBJ whole genome shotgun (WGS) entry which is preliminary data.</text>
</comment>
<dbReference type="Proteomes" id="UP000297814">
    <property type="component" value="Unassembled WGS sequence"/>
</dbReference>
<evidence type="ECO:0000313" key="2">
    <source>
        <dbReference type="Proteomes" id="UP000297814"/>
    </source>
</evidence>
<evidence type="ECO:0000313" key="1">
    <source>
        <dbReference type="EMBL" id="TGO33845.1"/>
    </source>
</evidence>